<dbReference type="AlphaFoldDB" id="A0AAW0LKI6"/>
<accession>A0AAW0LKI6</accession>
<sequence>MLIGSLNFQIQLFIIFIVLHQITCLYVLICQVWKFHHRERCLDLRRCGCQMQGVLNWWRLHGYPIPMGMGTVQSLKKWKDVVETLHGGTTMFLAT</sequence>
<evidence type="ECO:0000313" key="2">
    <source>
        <dbReference type="Proteomes" id="UP000237347"/>
    </source>
</evidence>
<proteinExistence type="predicted"/>
<gene>
    <name evidence="1" type="ORF">CFP56_041468</name>
</gene>
<protein>
    <submittedName>
        <fullName evidence="1">Uncharacterized protein</fullName>
    </submittedName>
</protein>
<dbReference type="EMBL" id="PKMF04000085">
    <property type="protein sequence ID" value="KAK7851596.1"/>
    <property type="molecule type" value="Genomic_DNA"/>
</dbReference>
<name>A0AAW0LKI6_QUESU</name>
<reference evidence="1 2" key="1">
    <citation type="journal article" date="2018" name="Sci. Data">
        <title>The draft genome sequence of cork oak.</title>
        <authorList>
            <person name="Ramos A.M."/>
            <person name="Usie A."/>
            <person name="Barbosa P."/>
            <person name="Barros P.M."/>
            <person name="Capote T."/>
            <person name="Chaves I."/>
            <person name="Simoes F."/>
            <person name="Abreu I."/>
            <person name="Carrasquinho I."/>
            <person name="Faro C."/>
            <person name="Guimaraes J.B."/>
            <person name="Mendonca D."/>
            <person name="Nobrega F."/>
            <person name="Rodrigues L."/>
            <person name="Saibo N.J.M."/>
            <person name="Varela M.C."/>
            <person name="Egas C."/>
            <person name="Matos J."/>
            <person name="Miguel C.M."/>
            <person name="Oliveira M.M."/>
            <person name="Ricardo C.P."/>
            <person name="Goncalves S."/>
        </authorList>
    </citation>
    <scope>NUCLEOTIDE SEQUENCE [LARGE SCALE GENOMIC DNA]</scope>
    <source>
        <strain evidence="2">cv. HL8</strain>
    </source>
</reference>
<keyword evidence="2" id="KW-1185">Reference proteome</keyword>
<comment type="caution">
    <text evidence="1">The sequence shown here is derived from an EMBL/GenBank/DDBJ whole genome shotgun (WGS) entry which is preliminary data.</text>
</comment>
<evidence type="ECO:0000313" key="1">
    <source>
        <dbReference type="EMBL" id="KAK7851596.1"/>
    </source>
</evidence>
<organism evidence="1 2">
    <name type="scientific">Quercus suber</name>
    <name type="common">Cork oak</name>
    <dbReference type="NCBI Taxonomy" id="58331"/>
    <lineage>
        <taxon>Eukaryota</taxon>
        <taxon>Viridiplantae</taxon>
        <taxon>Streptophyta</taxon>
        <taxon>Embryophyta</taxon>
        <taxon>Tracheophyta</taxon>
        <taxon>Spermatophyta</taxon>
        <taxon>Magnoliopsida</taxon>
        <taxon>eudicotyledons</taxon>
        <taxon>Gunneridae</taxon>
        <taxon>Pentapetalae</taxon>
        <taxon>rosids</taxon>
        <taxon>fabids</taxon>
        <taxon>Fagales</taxon>
        <taxon>Fagaceae</taxon>
        <taxon>Quercus</taxon>
    </lineage>
</organism>
<dbReference type="Proteomes" id="UP000237347">
    <property type="component" value="Unassembled WGS sequence"/>
</dbReference>